<reference evidence="3 4" key="1">
    <citation type="journal article" date="2019" name="Emerg. Microbes Infect.">
        <title>Comprehensive subspecies identification of 175 nontuberculous mycobacteria species based on 7547 genomic profiles.</title>
        <authorList>
            <person name="Matsumoto Y."/>
            <person name="Kinjo T."/>
            <person name="Motooka D."/>
            <person name="Nabeya D."/>
            <person name="Jung N."/>
            <person name="Uechi K."/>
            <person name="Horii T."/>
            <person name="Iida T."/>
            <person name="Fujita J."/>
            <person name="Nakamura S."/>
        </authorList>
    </citation>
    <scope>NUCLEOTIDE SEQUENCE [LARGE SCALE GENOMIC DNA]</scope>
    <source>
        <strain evidence="3 4">JCM 18565</strain>
    </source>
</reference>
<dbReference type="Proteomes" id="UP000465240">
    <property type="component" value="Unassembled WGS sequence"/>
</dbReference>
<proteinExistence type="predicted"/>
<feature type="region of interest" description="Disordered" evidence="1">
    <location>
        <begin position="63"/>
        <end position="98"/>
    </location>
</feature>
<name>A0ABQ1C2B0_9MYCO</name>
<feature type="chain" id="PRO_5045554240" evidence="2">
    <location>
        <begin position="23"/>
        <end position="199"/>
    </location>
</feature>
<comment type="caution">
    <text evidence="3">The sequence shown here is derived from an EMBL/GenBank/DDBJ whole genome shotgun (WGS) entry which is preliminary data.</text>
</comment>
<feature type="signal peptide" evidence="2">
    <location>
        <begin position="1"/>
        <end position="22"/>
    </location>
</feature>
<evidence type="ECO:0000313" key="3">
    <source>
        <dbReference type="EMBL" id="GFG78440.1"/>
    </source>
</evidence>
<evidence type="ECO:0000313" key="4">
    <source>
        <dbReference type="Proteomes" id="UP000465240"/>
    </source>
</evidence>
<feature type="compositionally biased region" description="Basic and acidic residues" evidence="1">
    <location>
        <begin position="80"/>
        <end position="93"/>
    </location>
</feature>
<keyword evidence="4" id="KW-1185">Reference proteome</keyword>
<dbReference type="EMBL" id="BLKX01000001">
    <property type="protein sequence ID" value="GFG78440.1"/>
    <property type="molecule type" value="Genomic_DNA"/>
</dbReference>
<organism evidence="3 4">
    <name type="scientific">Mycobacterium paragordonae</name>
    <dbReference type="NCBI Taxonomy" id="1389713"/>
    <lineage>
        <taxon>Bacteria</taxon>
        <taxon>Bacillati</taxon>
        <taxon>Actinomycetota</taxon>
        <taxon>Actinomycetes</taxon>
        <taxon>Mycobacteriales</taxon>
        <taxon>Mycobacteriaceae</taxon>
        <taxon>Mycobacterium</taxon>
    </lineage>
</organism>
<evidence type="ECO:0000256" key="1">
    <source>
        <dbReference type="SAM" id="MobiDB-lite"/>
    </source>
</evidence>
<evidence type="ECO:0000256" key="2">
    <source>
        <dbReference type="SAM" id="SignalP"/>
    </source>
</evidence>
<protein>
    <submittedName>
        <fullName evidence="3">Uncharacterized protein</fullName>
    </submittedName>
</protein>
<sequence>MAGVFCPRVFVAVSAASCARLAATSAGGTVIAKAVSYAATDDMACAAARADDSAVHASQATNGRAAAAIDNDAEPTQDSVLRRSTTEPKEEAAVRNSSAMPFHAAAAASIGAGPAPAYMQAELNSGGRAPKSNSESRFVVGPLGVRARYGTNDPQTTSATGRVNFIRGELNASVQLGVLIETSNDQTTTCLGMTTGLNP</sequence>
<accession>A0ABQ1C2B0</accession>
<keyword evidence="2" id="KW-0732">Signal</keyword>
<gene>
    <name evidence="3" type="ORF">MPRG_17160</name>
</gene>